<dbReference type="InterPro" id="IPR007612">
    <property type="entry name" value="LOR"/>
</dbReference>
<evidence type="ECO:0000256" key="1">
    <source>
        <dbReference type="ARBA" id="ARBA00005437"/>
    </source>
</evidence>
<name>A0A816LMX0_9BILA</name>
<accession>A0A816LMX0</accession>
<dbReference type="EMBL" id="CAJNRE010000801">
    <property type="protein sequence ID" value="CAF1932001.1"/>
    <property type="molecule type" value="Genomic_DNA"/>
</dbReference>
<dbReference type="Gene3D" id="2.40.160.200">
    <property type="entry name" value="LURP1-related"/>
    <property type="match status" value="1"/>
</dbReference>
<dbReference type="AlphaFoldDB" id="A0A816LMX0"/>
<reference evidence="4" key="1">
    <citation type="submission" date="2021-02" db="EMBL/GenBank/DDBJ databases">
        <authorList>
            <person name="Nowell W R."/>
        </authorList>
    </citation>
    <scope>NUCLEOTIDE SEQUENCE</scope>
</reference>
<evidence type="ECO:0000313" key="2">
    <source>
        <dbReference type="EMBL" id="CAF1333648.1"/>
    </source>
</evidence>
<evidence type="ECO:0000313" key="5">
    <source>
        <dbReference type="Proteomes" id="UP000663824"/>
    </source>
</evidence>
<dbReference type="InterPro" id="IPR025659">
    <property type="entry name" value="Tubby-like_C"/>
</dbReference>
<dbReference type="Proteomes" id="UP000663834">
    <property type="component" value="Unassembled WGS sequence"/>
</dbReference>
<dbReference type="Proteomes" id="UP000663824">
    <property type="component" value="Unassembled WGS sequence"/>
</dbReference>
<dbReference type="EMBL" id="CAJNOV010008696">
    <property type="protein sequence ID" value="CAF1333648.1"/>
    <property type="molecule type" value="Genomic_DNA"/>
</dbReference>
<evidence type="ECO:0000313" key="4">
    <source>
        <dbReference type="EMBL" id="CAF1932001.1"/>
    </source>
</evidence>
<evidence type="ECO:0000313" key="3">
    <source>
        <dbReference type="EMBL" id="CAF1655311.1"/>
    </source>
</evidence>
<organism evidence="4 5">
    <name type="scientific">Rotaria magnacalcarata</name>
    <dbReference type="NCBI Taxonomy" id="392030"/>
    <lineage>
        <taxon>Eukaryota</taxon>
        <taxon>Metazoa</taxon>
        <taxon>Spiralia</taxon>
        <taxon>Gnathifera</taxon>
        <taxon>Rotifera</taxon>
        <taxon>Eurotatoria</taxon>
        <taxon>Bdelloidea</taxon>
        <taxon>Philodinida</taxon>
        <taxon>Philodinidae</taxon>
        <taxon>Rotaria</taxon>
    </lineage>
</organism>
<proteinExistence type="inferred from homology"/>
<dbReference type="Proteomes" id="UP000663855">
    <property type="component" value="Unassembled WGS sequence"/>
</dbReference>
<protein>
    <submittedName>
        <fullName evidence="4">Uncharacterized protein</fullName>
    </submittedName>
</protein>
<dbReference type="InterPro" id="IPR038595">
    <property type="entry name" value="LOR_sf"/>
</dbReference>
<comment type="similarity">
    <text evidence="1">Belongs to the LOR family.</text>
</comment>
<dbReference type="Pfam" id="PF04525">
    <property type="entry name" value="LOR"/>
    <property type="match status" value="1"/>
</dbReference>
<gene>
    <name evidence="2" type="ORF">CJN711_LOCUS18555</name>
    <name evidence="3" type="ORF">KQP761_LOCUS30845</name>
    <name evidence="4" type="ORF">MBJ925_LOCUS4426</name>
</gene>
<dbReference type="OrthoDB" id="97518at2759"/>
<sequence length="189" mass="21489">MTRFLLRILIVQIIFIGSISGLFSSKVKNATKYELRQKILTLGSSYTVKDDQDQSIYKVGFKKVSLGKHLQLTDVSGEKEYYAIKHILNPLGLAKYEIRQNDTVVAEVNRKMNLLGGKKFKIKSKYGNFKIEGNFGSREFTIQREYKIVATISKKFFTIGDKYGVKIEQGQDVPFILALAIIVDEVAHD</sequence>
<dbReference type="EMBL" id="CAJNOW010017173">
    <property type="protein sequence ID" value="CAF1655311.1"/>
    <property type="molecule type" value="Genomic_DNA"/>
</dbReference>
<comment type="caution">
    <text evidence="4">The sequence shown here is derived from an EMBL/GenBank/DDBJ whole genome shotgun (WGS) entry which is preliminary data.</text>
</comment>
<dbReference type="SUPFAM" id="SSF54518">
    <property type="entry name" value="Tubby C-terminal domain-like"/>
    <property type="match status" value="1"/>
</dbReference>